<dbReference type="Gene3D" id="4.10.1000.10">
    <property type="entry name" value="Zinc finger, CCCH-type"/>
    <property type="match status" value="1"/>
</dbReference>
<evidence type="ECO:0000256" key="10">
    <source>
        <dbReference type="ARBA" id="ARBA00022694"/>
    </source>
</evidence>
<feature type="region of interest" description="Disordered" evidence="13">
    <location>
        <begin position="745"/>
        <end position="768"/>
    </location>
</feature>
<evidence type="ECO:0000256" key="4">
    <source>
        <dbReference type="ARBA" id="ARBA00012795"/>
    </source>
</evidence>
<dbReference type="GO" id="GO:0005737">
    <property type="term" value="C:cytoplasm"/>
    <property type="evidence" value="ECO:0007669"/>
    <property type="project" value="UniProtKB-SubCell"/>
</dbReference>
<evidence type="ECO:0000313" key="16">
    <source>
        <dbReference type="Proteomes" id="UP001497497"/>
    </source>
</evidence>
<gene>
    <name evidence="15" type="ORF">GSLYS_00016304001</name>
</gene>
<name>A0AAV2I7L9_LYMST</name>
<dbReference type="GO" id="GO:0141101">
    <property type="term" value="F:tRNA(Ser) (uridine(44)-2'-O-)-methyltransferase activity"/>
    <property type="evidence" value="ECO:0007669"/>
    <property type="project" value="UniProtKB-EC"/>
</dbReference>
<keyword evidence="12" id="KW-0863">Zinc-finger</keyword>
<evidence type="ECO:0000256" key="3">
    <source>
        <dbReference type="ARBA" id="ARBA00009056"/>
    </source>
</evidence>
<evidence type="ECO:0000256" key="12">
    <source>
        <dbReference type="PROSITE-ProRule" id="PRU00723"/>
    </source>
</evidence>
<feature type="domain" description="C3H1-type" evidence="14">
    <location>
        <begin position="768"/>
        <end position="798"/>
    </location>
</feature>
<comment type="caution">
    <text evidence="15">The sequence shown here is derived from an EMBL/GenBank/DDBJ whole genome shotgun (WGS) entry which is preliminary data.</text>
</comment>
<evidence type="ECO:0000313" key="15">
    <source>
        <dbReference type="EMBL" id="CAL1542770.1"/>
    </source>
</evidence>
<dbReference type="AlphaFoldDB" id="A0AAV2I7L9"/>
<dbReference type="EMBL" id="CAXITT010000506">
    <property type="protein sequence ID" value="CAL1542770.1"/>
    <property type="molecule type" value="Genomic_DNA"/>
</dbReference>
<evidence type="ECO:0000256" key="9">
    <source>
        <dbReference type="ARBA" id="ARBA00022691"/>
    </source>
</evidence>
<dbReference type="InterPro" id="IPR000571">
    <property type="entry name" value="Znf_CCCH"/>
</dbReference>
<comment type="function">
    <text evidence="1">Probable adenosyl-L-methionine (AdoMet)-dependent tRNA (uracil-O(2)-)-methyltransferase.</text>
</comment>
<keyword evidence="12" id="KW-0479">Metal-binding</keyword>
<keyword evidence="16" id="KW-1185">Reference proteome</keyword>
<feature type="zinc finger region" description="C3H1-type" evidence="12">
    <location>
        <begin position="768"/>
        <end position="798"/>
    </location>
</feature>
<keyword evidence="12" id="KW-0862">Zinc</keyword>
<dbReference type="Pfam" id="PF07757">
    <property type="entry name" value="AdoMet_MTase"/>
    <property type="match status" value="1"/>
</dbReference>
<proteinExistence type="inferred from homology"/>
<dbReference type="GO" id="GO:0008270">
    <property type="term" value="F:zinc ion binding"/>
    <property type="evidence" value="ECO:0007669"/>
    <property type="project" value="UniProtKB-KW"/>
</dbReference>
<feature type="compositionally biased region" description="Basic residues" evidence="13">
    <location>
        <begin position="753"/>
        <end position="763"/>
    </location>
</feature>
<organism evidence="15 16">
    <name type="scientific">Lymnaea stagnalis</name>
    <name type="common">Great pond snail</name>
    <name type="synonym">Helix stagnalis</name>
    <dbReference type="NCBI Taxonomy" id="6523"/>
    <lineage>
        <taxon>Eukaryota</taxon>
        <taxon>Metazoa</taxon>
        <taxon>Spiralia</taxon>
        <taxon>Lophotrochozoa</taxon>
        <taxon>Mollusca</taxon>
        <taxon>Gastropoda</taxon>
        <taxon>Heterobranchia</taxon>
        <taxon>Euthyneura</taxon>
        <taxon>Panpulmonata</taxon>
        <taxon>Hygrophila</taxon>
        <taxon>Lymnaeoidea</taxon>
        <taxon>Lymnaeidae</taxon>
        <taxon>Lymnaea</taxon>
    </lineage>
</organism>
<feature type="region of interest" description="Disordered" evidence="13">
    <location>
        <begin position="500"/>
        <end position="526"/>
    </location>
</feature>
<dbReference type="InterPro" id="IPR029063">
    <property type="entry name" value="SAM-dependent_MTases_sf"/>
</dbReference>
<comment type="similarity">
    <text evidence="3">Belongs to the TRM44 family.</text>
</comment>
<evidence type="ECO:0000256" key="1">
    <source>
        <dbReference type="ARBA" id="ARBA00002778"/>
    </source>
</evidence>
<evidence type="ECO:0000256" key="2">
    <source>
        <dbReference type="ARBA" id="ARBA00004496"/>
    </source>
</evidence>
<evidence type="ECO:0000256" key="6">
    <source>
        <dbReference type="ARBA" id="ARBA00022490"/>
    </source>
</evidence>
<dbReference type="EC" id="2.1.1.211" evidence="4"/>
<dbReference type="GO" id="GO:0030488">
    <property type="term" value="P:tRNA methylation"/>
    <property type="evidence" value="ECO:0007669"/>
    <property type="project" value="TreeGrafter"/>
</dbReference>
<evidence type="ECO:0000256" key="5">
    <source>
        <dbReference type="ARBA" id="ARBA00018325"/>
    </source>
</evidence>
<comment type="subcellular location">
    <subcellularLocation>
        <location evidence="2">Cytoplasm</location>
    </subcellularLocation>
</comment>
<evidence type="ECO:0000256" key="8">
    <source>
        <dbReference type="ARBA" id="ARBA00022679"/>
    </source>
</evidence>
<keyword evidence="10" id="KW-0819">tRNA processing</keyword>
<keyword evidence="9" id="KW-0949">S-adenosyl-L-methionine</keyword>
<protein>
    <recommendedName>
        <fullName evidence="5">Probable tRNA (uracil-O(2)-)-methyltransferase</fullName>
        <ecNumber evidence="4">2.1.1.211</ecNumber>
    </recommendedName>
</protein>
<keyword evidence="6" id="KW-0963">Cytoplasm</keyword>
<sequence length="810" mass="91884">MMEMEFMESPPNNTISPVSFTTCERCRRIQTTKGTEQLFLKSVSVWVNKPHVVNRRLCGSKIINVSRLNSRSELLAILQTSQNCHSHEKDTPDAAAACNFTDLANETKPFTFIIRELVPKSEFFPKLLEAVVYDKERMIVSFLPISQNCTSENEEIAPTFELKYSIQFQQINQNFPAWAQVNEMVLSWSCDHSETEETRRQLSSQWLHTVLLEKLVIWSHINDISTSATSLTLVPIDKYKDTYVRLKNSYGRELVKNWTERTDPKKFVYEDVAIAAYLLILWEEDRKKKGLSEKQSFVDLGCGNGLLVYILTKEGHRGLGIDLRKRNIWDTFGPGINLRVETISPSADHLYPECDWIIGNHSDELTPWIPVIAARSSYECCFFVLPCCHHDFVGKFGVSEKGKSRYESYLDYVKEIVSFCGFLPESDTLRIPSTKRICYIGRERSYKKEREASMDTDRQAYIDKRTAHSHSLISHRQKYPYVPVKKSLLCETQSSVTAPDAIISETSPRSDLSLSDDPGKSRPVSRRSFIEGQVLQDGSGHLPEAVHVDSQTVFENNPEQHSTFLDKRKCDSPNSAEILQQKTCEVNGVKRFRSGDEVCLKNGAGHLPSDVNSWDARSGCERSSCLTNGAAERAAAKQWATEFQPRIEQKIRNCQAVPEPIKQQIVSSVFKLVLNAPDAVRVPLETGRTWRKGGSVPLGHVAELFDKQTLHALKSECGGLQTLLRNHSHIFQVTGGQVQLRDFTQADPWKGRNPNKAKGKQGKQQRDTRKTTLCWFHVHHPEGCPRPSDECQFAHGPSELRTKQVSAEDG</sequence>
<keyword evidence="7" id="KW-0489">Methyltransferase</keyword>
<reference evidence="15 16" key="1">
    <citation type="submission" date="2024-04" db="EMBL/GenBank/DDBJ databases">
        <authorList>
            <consortium name="Genoscope - CEA"/>
            <person name="William W."/>
        </authorList>
    </citation>
    <scope>NUCLEOTIDE SEQUENCE [LARGE SCALE GENOMIC DNA]</scope>
</reference>
<dbReference type="Proteomes" id="UP001497497">
    <property type="component" value="Unassembled WGS sequence"/>
</dbReference>
<accession>A0AAV2I7L9</accession>
<evidence type="ECO:0000259" key="14">
    <source>
        <dbReference type="PROSITE" id="PS50103"/>
    </source>
</evidence>
<dbReference type="PANTHER" id="PTHR21210">
    <property type="entry name" value="TRNA (URACIL-O(2)-)-METHYLTRANSFERASE-RELATED"/>
    <property type="match status" value="1"/>
</dbReference>
<dbReference type="SUPFAM" id="SSF53335">
    <property type="entry name" value="S-adenosyl-L-methionine-dependent methyltransferases"/>
    <property type="match status" value="1"/>
</dbReference>
<comment type="catalytic activity">
    <reaction evidence="11">
        <text>uridine(44) in tRNA(Ser) + S-adenosyl-L-methionine = 2'-O-methyluridine(44) in tRNA(Ser) + S-adenosyl-L-homocysteine + H(+)</text>
        <dbReference type="Rhea" id="RHEA:43100"/>
        <dbReference type="Rhea" id="RHEA-COMP:10339"/>
        <dbReference type="Rhea" id="RHEA-COMP:10340"/>
        <dbReference type="ChEBI" id="CHEBI:15378"/>
        <dbReference type="ChEBI" id="CHEBI:57856"/>
        <dbReference type="ChEBI" id="CHEBI:59789"/>
        <dbReference type="ChEBI" id="CHEBI:65315"/>
        <dbReference type="ChEBI" id="CHEBI:74478"/>
        <dbReference type="EC" id="2.1.1.211"/>
    </reaction>
</comment>
<evidence type="ECO:0000256" key="13">
    <source>
        <dbReference type="SAM" id="MobiDB-lite"/>
    </source>
</evidence>
<dbReference type="PROSITE" id="PS50103">
    <property type="entry name" value="ZF_C3H1"/>
    <property type="match status" value="1"/>
</dbReference>
<keyword evidence="8" id="KW-0808">Transferase</keyword>
<evidence type="ECO:0000256" key="11">
    <source>
        <dbReference type="ARBA" id="ARBA00047957"/>
    </source>
</evidence>
<evidence type="ECO:0000256" key="7">
    <source>
        <dbReference type="ARBA" id="ARBA00022603"/>
    </source>
</evidence>
<dbReference type="PANTHER" id="PTHR21210:SF0">
    <property type="entry name" value="TRNA (URACIL-O(2)-)-METHYLTRANSFERASE-RELATED"/>
    <property type="match status" value="1"/>
</dbReference>
<dbReference type="InterPro" id="IPR011671">
    <property type="entry name" value="tRNA_uracil_MeTrfase"/>
</dbReference>